<dbReference type="GO" id="GO:0009650">
    <property type="term" value="P:UV protection"/>
    <property type="evidence" value="ECO:0007669"/>
    <property type="project" value="UniProtKB-ARBA"/>
</dbReference>
<evidence type="ECO:0000256" key="5">
    <source>
        <dbReference type="ARBA" id="ARBA00022630"/>
    </source>
</evidence>
<evidence type="ECO:0000256" key="4">
    <source>
        <dbReference type="ARBA" id="ARBA00014046"/>
    </source>
</evidence>
<dbReference type="PANTHER" id="PTHR10211">
    <property type="entry name" value="DEOXYRIBODIPYRIMIDINE PHOTOLYASE"/>
    <property type="match status" value="1"/>
</dbReference>
<keyword evidence="6" id="KW-0227">DNA damage</keyword>
<dbReference type="EMBL" id="GL832964">
    <property type="protein sequence ID" value="EGD72636.1"/>
    <property type="molecule type" value="Genomic_DNA"/>
</dbReference>
<dbReference type="KEGG" id="sre:PTSG_04371"/>
<dbReference type="Pfam" id="PF00875">
    <property type="entry name" value="DNA_photolyase"/>
    <property type="match status" value="1"/>
</dbReference>
<keyword evidence="8" id="KW-0238">DNA-binding</keyword>
<dbReference type="eggNOG" id="KOG0133">
    <property type="taxonomic scope" value="Eukaryota"/>
</dbReference>
<dbReference type="InterPro" id="IPR032673">
    <property type="entry name" value="DNA_photolyase_2_CS"/>
</dbReference>
<dbReference type="InterPro" id="IPR008148">
    <property type="entry name" value="DNA_photolyase_2"/>
</dbReference>
<dbReference type="InterPro" id="IPR036155">
    <property type="entry name" value="Crypto/Photolyase_N_sf"/>
</dbReference>
<dbReference type="FunFam" id="1.10.579.10:FF:000002">
    <property type="entry name" value="Deoxyribodipyrimidine photolyase"/>
    <property type="match status" value="1"/>
</dbReference>
<dbReference type="GeneID" id="16075042"/>
<dbReference type="InterPro" id="IPR014729">
    <property type="entry name" value="Rossmann-like_a/b/a_fold"/>
</dbReference>
<dbReference type="PROSITE" id="PS01084">
    <property type="entry name" value="DNA_PHOTOLYASES_2_2"/>
    <property type="match status" value="1"/>
</dbReference>
<dbReference type="GO" id="GO:0003904">
    <property type="term" value="F:deoxyribodipyrimidine photo-lyase activity"/>
    <property type="evidence" value="ECO:0007669"/>
    <property type="project" value="UniProtKB-EC"/>
</dbReference>
<evidence type="ECO:0000256" key="2">
    <source>
        <dbReference type="ARBA" id="ARBA00006409"/>
    </source>
</evidence>
<evidence type="ECO:0000256" key="13">
    <source>
        <dbReference type="SAM" id="MobiDB-lite"/>
    </source>
</evidence>
<dbReference type="FunFam" id="3.40.50.620:FF:000110">
    <property type="entry name" value="Deoxyribodipyrimidine photolyase"/>
    <property type="match status" value="1"/>
</dbReference>
<comment type="catalytic activity">
    <reaction evidence="12">
        <text>cyclobutadipyrimidine (in DNA) = 2 pyrimidine residues (in DNA).</text>
        <dbReference type="EC" id="4.1.99.3"/>
    </reaction>
</comment>
<evidence type="ECO:0000256" key="6">
    <source>
        <dbReference type="ARBA" id="ARBA00022763"/>
    </source>
</evidence>
<dbReference type="Gene3D" id="3.40.50.620">
    <property type="entry name" value="HUPs"/>
    <property type="match status" value="1"/>
</dbReference>
<dbReference type="Gene3D" id="1.25.40.80">
    <property type="match status" value="1"/>
</dbReference>
<dbReference type="SUPFAM" id="SSF48173">
    <property type="entry name" value="Cryptochrome/photolyase FAD-binding domain"/>
    <property type="match status" value="1"/>
</dbReference>
<dbReference type="Gene3D" id="1.10.579.10">
    <property type="entry name" value="DNA Cyclobutane Dipyrimidine Photolyase, subunit A, domain 3"/>
    <property type="match status" value="1"/>
</dbReference>
<dbReference type="STRING" id="946362.F2U8C8"/>
<dbReference type="PANTHER" id="PTHR10211:SF0">
    <property type="entry name" value="DEOXYRIBODIPYRIMIDINE PHOTO-LYASE"/>
    <property type="match status" value="1"/>
</dbReference>
<reference evidence="15" key="1">
    <citation type="submission" date="2009-08" db="EMBL/GenBank/DDBJ databases">
        <title>Annotation of Salpingoeca rosetta.</title>
        <authorList>
            <consortium name="The Broad Institute Genome Sequencing Platform"/>
            <person name="Russ C."/>
            <person name="Cuomo C."/>
            <person name="Burger G."/>
            <person name="Gray M.W."/>
            <person name="Holland P.W.H."/>
            <person name="King N."/>
            <person name="Lang F.B.F."/>
            <person name="Roger A.J."/>
            <person name="Ruiz-Trillo I."/>
            <person name="Young S.K."/>
            <person name="Zeng Q."/>
            <person name="Gargeya S."/>
            <person name="Alvarado L."/>
            <person name="Berlin A."/>
            <person name="Chapman S.B."/>
            <person name="Chen Z."/>
            <person name="Freedman E."/>
            <person name="Gellesch M."/>
            <person name="Goldberg J."/>
            <person name="Griggs A."/>
            <person name="Gujja S."/>
            <person name="Heilman E."/>
            <person name="Heiman D."/>
            <person name="Howarth C."/>
            <person name="Mehta T."/>
            <person name="Neiman D."/>
            <person name="Pearson M."/>
            <person name="Roberts A."/>
            <person name="Saif S."/>
            <person name="Shea T."/>
            <person name="Shenoy N."/>
            <person name="Sisk P."/>
            <person name="Stolte C."/>
            <person name="Sykes S."/>
            <person name="White J."/>
            <person name="Yandava C."/>
            <person name="Haas B."/>
            <person name="Nusbaum C."/>
            <person name="Birren B."/>
        </authorList>
    </citation>
    <scope>NUCLEOTIDE SEQUENCE [LARGE SCALE GENOMIC DNA]</scope>
    <source>
        <strain evidence="15">ATCC 50818</strain>
    </source>
</reference>
<dbReference type="InterPro" id="IPR006050">
    <property type="entry name" value="DNA_photolyase_N"/>
</dbReference>
<dbReference type="GO" id="GO:0003677">
    <property type="term" value="F:DNA binding"/>
    <property type="evidence" value="ECO:0007669"/>
    <property type="project" value="UniProtKB-KW"/>
</dbReference>
<dbReference type="NCBIfam" id="TIGR00591">
    <property type="entry name" value="phr2"/>
    <property type="match status" value="1"/>
</dbReference>
<comment type="cofactor">
    <cofactor evidence="1">
        <name>FAD</name>
        <dbReference type="ChEBI" id="CHEBI:57692"/>
    </cofactor>
</comment>
<evidence type="ECO:0000256" key="11">
    <source>
        <dbReference type="ARBA" id="ARBA00031671"/>
    </source>
</evidence>
<dbReference type="OMA" id="IHNYLRM"/>
<evidence type="ECO:0000256" key="12">
    <source>
        <dbReference type="ARBA" id="ARBA00033999"/>
    </source>
</evidence>
<keyword evidence="10 15" id="KW-0456">Lyase</keyword>
<evidence type="ECO:0000313" key="16">
    <source>
        <dbReference type="Proteomes" id="UP000007799"/>
    </source>
</evidence>
<dbReference type="InParanoid" id="F2U8C8"/>
<proteinExistence type="inferred from homology"/>
<dbReference type="Proteomes" id="UP000007799">
    <property type="component" value="Unassembled WGS sequence"/>
</dbReference>
<evidence type="ECO:0000313" key="15">
    <source>
        <dbReference type="EMBL" id="EGD72636.1"/>
    </source>
</evidence>
<evidence type="ECO:0000256" key="7">
    <source>
        <dbReference type="ARBA" id="ARBA00022827"/>
    </source>
</evidence>
<dbReference type="PROSITE" id="PS51645">
    <property type="entry name" value="PHR_CRY_ALPHA_BETA"/>
    <property type="match status" value="1"/>
</dbReference>
<feature type="domain" description="Photolyase/cryptochrome alpha/beta" evidence="14">
    <location>
        <begin position="29"/>
        <end position="162"/>
    </location>
</feature>
<evidence type="ECO:0000256" key="1">
    <source>
        <dbReference type="ARBA" id="ARBA00001974"/>
    </source>
</evidence>
<dbReference type="EC" id="4.1.99.3" evidence="3"/>
<comment type="similarity">
    <text evidence="2">Belongs to the DNA photolyase class-2 family.</text>
</comment>
<name>F2U8C8_SALR5</name>
<dbReference type="InterPro" id="IPR036134">
    <property type="entry name" value="Crypto/Photolyase_FAD-like_sf"/>
</dbReference>
<gene>
    <name evidence="15" type="ORF">PTSG_04371</name>
</gene>
<feature type="compositionally biased region" description="Polar residues" evidence="13">
    <location>
        <begin position="477"/>
        <end position="487"/>
    </location>
</feature>
<evidence type="ECO:0000256" key="9">
    <source>
        <dbReference type="ARBA" id="ARBA00023204"/>
    </source>
</evidence>
<sequence length="512" mass="57840">MGLPSGGEGFLMERVRAITPTQELREGGKCVVYWMSRDQRAKDNWALLYARSLARSARVPLVVVFSLVPKFLDATIRHYGFMLRGLHQTAKHLHEKLVPFHLLQGSAATTVPAFAAQHEAAAVICDMSPLRVPLRWVKDVGQALEAQNVPLLQVDAHNIVPVWVTSQKQEYAARTIRPKIHKHLDTYLQPFPELDANDKDTLGDMELPPVFDLEAQFDMLEVDTSVKEVDWIEPGYEQGMAAAEAFGRDRAKKFDELRNNPNEDVCSNLSPYFHFGQISAAAVVLLLKSKYSKKAAKGVQTFIEEAVVRRELSDNFCFYNRRYDSIDGAAVWARDTLDTHRHDKREYVYTREQLEQGKTHDDLWNAAQLQMVERGKMHGFLRMYWAKKILEWTATPEDALQTALFLNDRYELDGRDPNGYVGCMWSIAGIHDQGWAERAVFGKIRYMNYKGCKRKFDVARFVSRFPQAVANAAEVNGQASSQPTLKQASSRSKRGAGGAGANTAKRAKKTSA</sequence>
<feature type="region of interest" description="Disordered" evidence="13">
    <location>
        <begin position="476"/>
        <end position="512"/>
    </location>
</feature>
<dbReference type="PROSITE" id="PS01083">
    <property type="entry name" value="DNA_PHOTOLYASES_2_1"/>
    <property type="match status" value="1"/>
</dbReference>
<evidence type="ECO:0000256" key="8">
    <source>
        <dbReference type="ARBA" id="ARBA00023125"/>
    </source>
</evidence>
<dbReference type="AlphaFoldDB" id="F2U8C8"/>
<dbReference type="OrthoDB" id="496749at2759"/>
<keyword evidence="16" id="KW-1185">Reference proteome</keyword>
<keyword evidence="5" id="KW-0285">Flavoprotein</keyword>
<keyword evidence="7" id="KW-0274">FAD</keyword>
<dbReference type="SUPFAM" id="SSF52425">
    <property type="entry name" value="Cryptochrome/photolyase, N-terminal domain"/>
    <property type="match status" value="1"/>
</dbReference>
<dbReference type="GO" id="GO:0000719">
    <property type="term" value="P:photoreactive repair"/>
    <property type="evidence" value="ECO:0007669"/>
    <property type="project" value="TreeGrafter"/>
</dbReference>
<dbReference type="FunFam" id="1.25.40.80:FF:000004">
    <property type="entry name" value="Deoxyribodipyrimidine photolyase"/>
    <property type="match status" value="1"/>
</dbReference>
<protein>
    <recommendedName>
        <fullName evidence="4">Deoxyribodipyrimidine photo-lyase</fullName>
        <ecNumber evidence="3">4.1.99.3</ecNumber>
    </recommendedName>
    <alternativeName>
        <fullName evidence="11">DNA photolyase</fullName>
    </alternativeName>
</protein>
<evidence type="ECO:0000256" key="10">
    <source>
        <dbReference type="ARBA" id="ARBA00023239"/>
    </source>
</evidence>
<dbReference type="InterPro" id="IPR052219">
    <property type="entry name" value="Photolyase_Class-2"/>
</dbReference>
<organism evidence="16">
    <name type="scientific">Salpingoeca rosetta (strain ATCC 50818 / BSB-021)</name>
    <dbReference type="NCBI Taxonomy" id="946362"/>
    <lineage>
        <taxon>Eukaryota</taxon>
        <taxon>Choanoflagellata</taxon>
        <taxon>Craspedida</taxon>
        <taxon>Salpingoecidae</taxon>
        <taxon>Salpingoeca</taxon>
    </lineage>
</organism>
<keyword evidence="9" id="KW-0234">DNA repair</keyword>
<dbReference type="RefSeq" id="XP_004994459.1">
    <property type="nucleotide sequence ID" value="XM_004994402.1"/>
</dbReference>
<accession>F2U8C8</accession>
<evidence type="ECO:0000256" key="3">
    <source>
        <dbReference type="ARBA" id="ARBA00013149"/>
    </source>
</evidence>
<evidence type="ECO:0000259" key="14">
    <source>
        <dbReference type="PROSITE" id="PS51645"/>
    </source>
</evidence>